<evidence type="ECO:0000256" key="2">
    <source>
        <dbReference type="ARBA" id="ARBA00022840"/>
    </source>
</evidence>
<dbReference type="InterPro" id="IPR027417">
    <property type="entry name" value="P-loop_NTPase"/>
</dbReference>
<dbReference type="Proteomes" id="UP001595772">
    <property type="component" value="Unassembled WGS sequence"/>
</dbReference>
<sequence length="279" mass="30810">MTEKPNIMRIAVCSAVGGVGRTTITANLAAILAKEHVKVTVIDADLQFGDIALAFDLHPTRTIKDAAERKDKDNIHFYVMNHESGVNVLPAPDRPEYAELIIPDFLNSIIDTLNDNAEVLLIETQAGLNDLNIQVMEKADLILVVGTPRMAVLKNTKLLIETLSMLGLKDKARLVLNKATSNTVIKSKDMAELTNMEQAFFLPFVDKHIDHSLDMGLPIVSSHPKLTFSKEMEKLAESLNLYDSNTKGNSGIFSKFTNKGHRSRGIKNEFISADPIQES</sequence>
<dbReference type="SUPFAM" id="SSF52540">
    <property type="entry name" value="P-loop containing nucleoside triphosphate hydrolases"/>
    <property type="match status" value="1"/>
</dbReference>
<gene>
    <name evidence="3" type="ORF">ACFOUV_08975</name>
</gene>
<name>A0ABV8GW61_9BACI</name>
<proteinExistence type="predicted"/>
<dbReference type="PANTHER" id="PTHR43384:SF13">
    <property type="entry name" value="SLR0110 PROTEIN"/>
    <property type="match status" value="1"/>
</dbReference>
<keyword evidence="1" id="KW-0547">Nucleotide-binding</keyword>
<dbReference type="PANTHER" id="PTHR43384">
    <property type="entry name" value="SEPTUM SITE-DETERMINING PROTEIN MIND HOMOLOG, CHLOROPLASTIC-RELATED"/>
    <property type="match status" value="1"/>
</dbReference>
<evidence type="ECO:0000256" key="1">
    <source>
        <dbReference type="ARBA" id="ARBA00022741"/>
    </source>
</evidence>
<dbReference type="EMBL" id="JBHSAO010000006">
    <property type="protein sequence ID" value="MFC4023925.1"/>
    <property type="molecule type" value="Genomic_DNA"/>
</dbReference>
<accession>A0ABV8GW61</accession>
<keyword evidence="4" id="KW-1185">Reference proteome</keyword>
<evidence type="ECO:0000313" key="4">
    <source>
        <dbReference type="Proteomes" id="UP001595772"/>
    </source>
</evidence>
<evidence type="ECO:0000313" key="3">
    <source>
        <dbReference type="EMBL" id="MFC4023925.1"/>
    </source>
</evidence>
<dbReference type="Gene3D" id="3.40.50.300">
    <property type="entry name" value="P-loop containing nucleotide triphosphate hydrolases"/>
    <property type="match status" value="1"/>
</dbReference>
<dbReference type="InterPro" id="IPR050625">
    <property type="entry name" value="ParA/MinD_ATPase"/>
</dbReference>
<protein>
    <submittedName>
        <fullName evidence="3">CpaE family protein</fullName>
    </submittedName>
</protein>
<organism evidence="3 4">
    <name type="scientific">Oceanobacillus longus</name>
    <dbReference type="NCBI Taxonomy" id="930120"/>
    <lineage>
        <taxon>Bacteria</taxon>
        <taxon>Bacillati</taxon>
        <taxon>Bacillota</taxon>
        <taxon>Bacilli</taxon>
        <taxon>Bacillales</taxon>
        <taxon>Bacillaceae</taxon>
        <taxon>Oceanobacillus</taxon>
    </lineage>
</organism>
<dbReference type="Pfam" id="PF10609">
    <property type="entry name" value="ParA"/>
    <property type="match status" value="1"/>
</dbReference>
<dbReference type="InterPro" id="IPR033756">
    <property type="entry name" value="YlxH/NBP35"/>
</dbReference>
<dbReference type="RefSeq" id="WP_379496421.1">
    <property type="nucleotide sequence ID" value="NZ_JBHSAO010000006.1"/>
</dbReference>
<reference evidence="4" key="1">
    <citation type="journal article" date="2019" name="Int. J. Syst. Evol. Microbiol.">
        <title>The Global Catalogue of Microorganisms (GCM) 10K type strain sequencing project: providing services to taxonomists for standard genome sequencing and annotation.</title>
        <authorList>
            <consortium name="The Broad Institute Genomics Platform"/>
            <consortium name="The Broad Institute Genome Sequencing Center for Infectious Disease"/>
            <person name="Wu L."/>
            <person name="Ma J."/>
        </authorList>
    </citation>
    <scope>NUCLEOTIDE SEQUENCE [LARGE SCALE GENOMIC DNA]</scope>
    <source>
        <strain evidence="4">IBRC-M 10703</strain>
    </source>
</reference>
<comment type="caution">
    <text evidence="3">The sequence shown here is derived from an EMBL/GenBank/DDBJ whole genome shotgun (WGS) entry which is preliminary data.</text>
</comment>
<keyword evidence="2" id="KW-0067">ATP-binding</keyword>